<accession>A0ABQ5BPQ3</accession>
<sequence length="243" mass="26011">MDSSISVGNLDDDLSISLSLYTLTEDDSDELSAGTSLPKGDRKANPSSIHLNLTSPSGFTLIAITVWKIHNVVEEEDGEQIRFLGGNSSSGTKKYRGSNSNDGGNIGDGVKIAGEVIGYSDEIELGIQDHSNEPSSSKLVPKSCSLSKQDSYITTRVGITIPPSHSNAEDNSHKVVRLGINPMIQPEPEDLPKDNPKLEIAVLSDAMHKPFSAIRVSSPETCLIVAEIHTLSIDISSEIVDID</sequence>
<proteinExistence type="predicted"/>
<name>A0ABQ5BPQ3_9ASTR</name>
<dbReference type="EMBL" id="BQNB010013509">
    <property type="protein sequence ID" value="GJT16851.1"/>
    <property type="molecule type" value="Genomic_DNA"/>
</dbReference>
<feature type="region of interest" description="Disordered" evidence="1">
    <location>
        <begin position="83"/>
        <end position="103"/>
    </location>
</feature>
<dbReference type="Proteomes" id="UP001151760">
    <property type="component" value="Unassembled WGS sequence"/>
</dbReference>
<reference evidence="2" key="1">
    <citation type="journal article" date="2022" name="Int. J. Mol. Sci.">
        <title>Draft Genome of Tanacetum Coccineum: Genomic Comparison of Closely Related Tanacetum-Family Plants.</title>
        <authorList>
            <person name="Yamashiro T."/>
            <person name="Shiraishi A."/>
            <person name="Nakayama K."/>
            <person name="Satake H."/>
        </authorList>
    </citation>
    <scope>NUCLEOTIDE SEQUENCE</scope>
</reference>
<evidence type="ECO:0000313" key="2">
    <source>
        <dbReference type="EMBL" id="GJT16851.1"/>
    </source>
</evidence>
<evidence type="ECO:0000313" key="3">
    <source>
        <dbReference type="Proteomes" id="UP001151760"/>
    </source>
</evidence>
<keyword evidence="3" id="KW-1185">Reference proteome</keyword>
<evidence type="ECO:0000256" key="1">
    <source>
        <dbReference type="SAM" id="MobiDB-lite"/>
    </source>
</evidence>
<comment type="caution">
    <text evidence="2">The sequence shown here is derived from an EMBL/GenBank/DDBJ whole genome shotgun (WGS) entry which is preliminary data.</text>
</comment>
<gene>
    <name evidence="2" type="ORF">Tco_0875557</name>
</gene>
<protein>
    <submittedName>
        <fullName evidence="2">Uncharacterized protein</fullName>
    </submittedName>
</protein>
<organism evidence="2 3">
    <name type="scientific">Tanacetum coccineum</name>
    <dbReference type="NCBI Taxonomy" id="301880"/>
    <lineage>
        <taxon>Eukaryota</taxon>
        <taxon>Viridiplantae</taxon>
        <taxon>Streptophyta</taxon>
        <taxon>Embryophyta</taxon>
        <taxon>Tracheophyta</taxon>
        <taxon>Spermatophyta</taxon>
        <taxon>Magnoliopsida</taxon>
        <taxon>eudicotyledons</taxon>
        <taxon>Gunneridae</taxon>
        <taxon>Pentapetalae</taxon>
        <taxon>asterids</taxon>
        <taxon>campanulids</taxon>
        <taxon>Asterales</taxon>
        <taxon>Asteraceae</taxon>
        <taxon>Asteroideae</taxon>
        <taxon>Anthemideae</taxon>
        <taxon>Anthemidinae</taxon>
        <taxon>Tanacetum</taxon>
    </lineage>
</organism>
<reference evidence="2" key="2">
    <citation type="submission" date="2022-01" db="EMBL/GenBank/DDBJ databases">
        <authorList>
            <person name="Yamashiro T."/>
            <person name="Shiraishi A."/>
            <person name="Satake H."/>
            <person name="Nakayama K."/>
        </authorList>
    </citation>
    <scope>NUCLEOTIDE SEQUENCE</scope>
</reference>
<feature type="region of interest" description="Disordered" evidence="1">
    <location>
        <begin position="29"/>
        <end position="49"/>
    </location>
</feature>